<feature type="transmembrane region" description="Helical" evidence="2">
    <location>
        <begin position="372"/>
        <end position="396"/>
    </location>
</feature>
<name>A0A1E3P4I7_WICAA</name>
<feature type="region of interest" description="Disordered" evidence="1">
    <location>
        <begin position="86"/>
        <end position="119"/>
    </location>
</feature>
<evidence type="ECO:0000256" key="1">
    <source>
        <dbReference type="SAM" id="MobiDB-lite"/>
    </source>
</evidence>
<keyword evidence="2" id="KW-0472">Membrane</keyword>
<accession>A0A1E3P4I7</accession>
<evidence type="ECO:0000313" key="4">
    <source>
        <dbReference type="Proteomes" id="UP000094112"/>
    </source>
</evidence>
<organism evidence="3 4">
    <name type="scientific">Wickerhamomyces anomalus (strain ATCC 58044 / CBS 1984 / NCYC 433 / NRRL Y-366-8)</name>
    <name type="common">Yeast</name>
    <name type="synonym">Hansenula anomala</name>
    <dbReference type="NCBI Taxonomy" id="683960"/>
    <lineage>
        <taxon>Eukaryota</taxon>
        <taxon>Fungi</taxon>
        <taxon>Dikarya</taxon>
        <taxon>Ascomycota</taxon>
        <taxon>Saccharomycotina</taxon>
        <taxon>Saccharomycetes</taxon>
        <taxon>Phaffomycetales</taxon>
        <taxon>Wickerhamomycetaceae</taxon>
        <taxon>Wickerhamomyces</taxon>
    </lineage>
</organism>
<dbReference type="EMBL" id="KV454210">
    <property type="protein sequence ID" value="ODQ60263.1"/>
    <property type="molecule type" value="Genomic_DNA"/>
</dbReference>
<protein>
    <submittedName>
        <fullName evidence="3">Uncharacterized protein</fullName>
    </submittedName>
</protein>
<evidence type="ECO:0000313" key="3">
    <source>
        <dbReference type="EMBL" id="ODQ60263.1"/>
    </source>
</evidence>
<dbReference type="OrthoDB" id="3981177at2759"/>
<keyword evidence="2" id="KW-0812">Transmembrane</keyword>
<dbReference type="AlphaFoldDB" id="A0A1E3P4I7"/>
<evidence type="ECO:0000256" key="2">
    <source>
        <dbReference type="SAM" id="Phobius"/>
    </source>
</evidence>
<sequence length="484" mass="54694">MASTTNSSIKHPKPNNGQSSNGLLSPHMSVLEALQSTANEDENKSPQYSPQFNNFAKHQNTPTFNDFEFTSNTSWHSVGDYLAPRPTSSVLSSSDTEEDTQDHAPLAIKPRQSITSESDEKTIEINMNSGIKDPGSSDGSSFVLPQMFSQINDSNYADQDSKILIIGHKKVQFLHTLDYQLQKRFTLDNHDNYNIILVIFDGLIKIGNILNFIKYNGTQLRNKLFIPIFRNINLRIIDKILRNYNINLLCSPINLDNKYEVNNLLNVLKEDYLLKDSKTVADSIIPLQDNQVAIEQTMNSYQLIRISSSDSDESCEKDGTTNNSLVLQNDPSSISSDKKVMIIRNTPYEIVHHKQSKRSKKLKTKDRIQKKYFLLGISLSVGIGIGITTALTISFLKSKKAVPPPPAPHLNHYKKFTTLTIDQLSKSNDLLKRNLIHFKQHVGDFSKIVYNHSKDYVVKVTHLWDQFVVSASQGVQAGAMLWFF</sequence>
<keyword evidence="4" id="KW-1185">Reference proteome</keyword>
<feature type="compositionally biased region" description="Polar residues" evidence="1">
    <location>
        <begin position="45"/>
        <end position="59"/>
    </location>
</feature>
<dbReference type="Proteomes" id="UP000094112">
    <property type="component" value="Unassembled WGS sequence"/>
</dbReference>
<dbReference type="GeneID" id="30200691"/>
<proteinExistence type="predicted"/>
<gene>
    <name evidence="3" type="ORF">WICANDRAFT_62824</name>
</gene>
<reference evidence="3 4" key="1">
    <citation type="journal article" date="2016" name="Proc. Natl. Acad. Sci. U.S.A.">
        <title>Comparative genomics of biotechnologically important yeasts.</title>
        <authorList>
            <person name="Riley R."/>
            <person name="Haridas S."/>
            <person name="Wolfe K.H."/>
            <person name="Lopes M.R."/>
            <person name="Hittinger C.T."/>
            <person name="Goeker M."/>
            <person name="Salamov A.A."/>
            <person name="Wisecaver J.H."/>
            <person name="Long T.M."/>
            <person name="Calvey C.H."/>
            <person name="Aerts A.L."/>
            <person name="Barry K.W."/>
            <person name="Choi C."/>
            <person name="Clum A."/>
            <person name="Coughlan A.Y."/>
            <person name="Deshpande S."/>
            <person name="Douglass A.P."/>
            <person name="Hanson S.J."/>
            <person name="Klenk H.-P."/>
            <person name="LaButti K.M."/>
            <person name="Lapidus A."/>
            <person name="Lindquist E.A."/>
            <person name="Lipzen A.M."/>
            <person name="Meier-Kolthoff J.P."/>
            <person name="Ohm R.A."/>
            <person name="Otillar R.P."/>
            <person name="Pangilinan J.L."/>
            <person name="Peng Y."/>
            <person name="Rokas A."/>
            <person name="Rosa C.A."/>
            <person name="Scheuner C."/>
            <person name="Sibirny A.A."/>
            <person name="Slot J.C."/>
            <person name="Stielow J.B."/>
            <person name="Sun H."/>
            <person name="Kurtzman C.P."/>
            <person name="Blackwell M."/>
            <person name="Grigoriev I.V."/>
            <person name="Jeffries T.W."/>
        </authorList>
    </citation>
    <scope>NUCLEOTIDE SEQUENCE [LARGE SCALE GENOMIC DNA]</scope>
    <source>
        <strain evidence="4">ATCC 58044 / CBS 1984 / NCYC 433 / NRRL Y-366-8</strain>
    </source>
</reference>
<keyword evidence="2" id="KW-1133">Transmembrane helix</keyword>
<dbReference type="RefSeq" id="XP_019039470.1">
    <property type="nucleotide sequence ID" value="XM_019183445.1"/>
</dbReference>
<feature type="compositionally biased region" description="Polar residues" evidence="1">
    <location>
        <begin position="1"/>
        <end position="23"/>
    </location>
</feature>
<feature type="region of interest" description="Disordered" evidence="1">
    <location>
        <begin position="1"/>
        <end position="59"/>
    </location>
</feature>